<dbReference type="RefSeq" id="WP_189385500.1">
    <property type="nucleotide sequence ID" value="NZ_BAABFY010000005.1"/>
</dbReference>
<evidence type="ECO:0000313" key="1">
    <source>
        <dbReference type="EMBL" id="GGW91044.1"/>
    </source>
</evidence>
<dbReference type="EMBL" id="BMYS01000016">
    <property type="protein sequence ID" value="GGW91044.1"/>
    <property type="molecule type" value="Genomic_DNA"/>
</dbReference>
<dbReference type="AlphaFoldDB" id="A0A918JPC7"/>
<proteinExistence type="predicted"/>
<organism evidence="1 2">
    <name type="scientific">Advenella faeciporci</name>
    <dbReference type="NCBI Taxonomy" id="797535"/>
    <lineage>
        <taxon>Bacteria</taxon>
        <taxon>Pseudomonadati</taxon>
        <taxon>Pseudomonadota</taxon>
        <taxon>Betaproteobacteria</taxon>
        <taxon>Burkholderiales</taxon>
        <taxon>Alcaligenaceae</taxon>
    </lineage>
</organism>
<protein>
    <submittedName>
        <fullName evidence="1">Uncharacterized protein</fullName>
    </submittedName>
</protein>
<dbReference type="Proteomes" id="UP000608345">
    <property type="component" value="Unassembled WGS sequence"/>
</dbReference>
<evidence type="ECO:0000313" key="2">
    <source>
        <dbReference type="Proteomes" id="UP000608345"/>
    </source>
</evidence>
<gene>
    <name evidence="1" type="ORF">GCM10011450_21530</name>
</gene>
<reference evidence="1" key="1">
    <citation type="journal article" date="2014" name="Int. J. Syst. Evol. Microbiol.">
        <title>Complete genome sequence of Corynebacterium casei LMG S-19264T (=DSM 44701T), isolated from a smear-ripened cheese.</title>
        <authorList>
            <consortium name="US DOE Joint Genome Institute (JGI-PGF)"/>
            <person name="Walter F."/>
            <person name="Albersmeier A."/>
            <person name="Kalinowski J."/>
            <person name="Ruckert C."/>
        </authorList>
    </citation>
    <scope>NUCLEOTIDE SEQUENCE</scope>
    <source>
        <strain evidence="1">KCTC 23732</strain>
    </source>
</reference>
<comment type="caution">
    <text evidence="1">The sequence shown here is derived from an EMBL/GenBank/DDBJ whole genome shotgun (WGS) entry which is preliminary data.</text>
</comment>
<name>A0A918JPC7_9BURK</name>
<reference evidence="1" key="2">
    <citation type="submission" date="2020-09" db="EMBL/GenBank/DDBJ databases">
        <authorList>
            <person name="Sun Q."/>
            <person name="Kim S."/>
        </authorList>
    </citation>
    <scope>NUCLEOTIDE SEQUENCE</scope>
    <source>
        <strain evidence="1">KCTC 23732</strain>
    </source>
</reference>
<sequence>MYKLNEKGRYALETFLDAIAKPGFKLEPIYEMATRIANEYFPVDQDAILELDPSQTQSGNPEIIQLFKSWFDHS</sequence>
<keyword evidence="2" id="KW-1185">Reference proteome</keyword>
<accession>A0A918JPC7</accession>